<dbReference type="Gene3D" id="3.20.20.80">
    <property type="entry name" value="Glycosidases"/>
    <property type="match status" value="1"/>
</dbReference>
<dbReference type="EC" id="2.4.1.25" evidence="3 10"/>
<evidence type="ECO:0000256" key="7">
    <source>
        <dbReference type="ARBA" id="ARBA00023277"/>
    </source>
</evidence>
<dbReference type="InterPro" id="IPR003385">
    <property type="entry name" value="Glyco_hydro_77"/>
</dbReference>
<comment type="similarity">
    <text evidence="2 10">Belongs to the disproportionating enzyme family.</text>
</comment>
<evidence type="ECO:0000256" key="5">
    <source>
        <dbReference type="ARBA" id="ARBA00022676"/>
    </source>
</evidence>
<comment type="catalytic activity">
    <reaction evidence="1 10">
        <text>Transfers a segment of a (1-&gt;4)-alpha-D-glucan to a new position in an acceptor, which may be glucose or a (1-&gt;4)-alpha-D-glucan.</text>
        <dbReference type="EC" id="2.4.1.25"/>
    </reaction>
</comment>
<evidence type="ECO:0000313" key="12">
    <source>
        <dbReference type="Proteomes" id="UP001273505"/>
    </source>
</evidence>
<organism evidence="11 12">
    <name type="scientific">Gilvimarinus gilvus</name>
    <dbReference type="NCBI Taxonomy" id="3058038"/>
    <lineage>
        <taxon>Bacteria</taxon>
        <taxon>Pseudomonadati</taxon>
        <taxon>Pseudomonadota</taxon>
        <taxon>Gammaproteobacteria</taxon>
        <taxon>Cellvibrionales</taxon>
        <taxon>Cellvibrionaceae</taxon>
        <taxon>Gilvimarinus</taxon>
    </lineage>
</organism>
<keyword evidence="5 10" id="KW-0328">Glycosyltransferase</keyword>
<dbReference type="NCBIfam" id="NF011080">
    <property type="entry name" value="PRK14508.1-3"/>
    <property type="match status" value="1"/>
</dbReference>
<dbReference type="InterPro" id="IPR017853">
    <property type="entry name" value="GH"/>
</dbReference>
<evidence type="ECO:0000256" key="4">
    <source>
        <dbReference type="ARBA" id="ARBA00020295"/>
    </source>
</evidence>
<gene>
    <name evidence="11" type="primary">malQ</name>
    <name evidence="11" type="ORF">SCD92_11220</name>
</gene>
<evidence type="ECO:0000256" key="2">
    <source>
        <dbReference type="ARBA" id="ARBA00005684"/>
    </source>
</evidence>
<evidence type="ECO:0000256" key="3">
    <source>
        <dbReference type="ARBA" id="ARBA00012560"/>
    </source>
</evidence>
<dbReference type="NCBIfam" id="TIGR00217">
    <property type="entry name" value="malQ"/>
    <property type="match status" value="1"/>
</dbReference>
<evidence type="ECO:0000256" key="6">
    <source>
        <dbReference type="ARBA" id="ARBA00022679"/>
    </source>
</evidence>
<dbReference type="PANTHER" id="PTHR32438:SF5">
    <property type="entry name" value="4-ALPHA-GLUCANOTRANSFERASE DPE1, CHLOROPLASTIC_AMYLOPLASTIC"/>
    <property type="match status" value="1"/>
</dbReference>
<dbReference type="Pfam" id="PF02446">
    <property type="entry name" value="Glyco_hydro_77"/>
    <property type="match status" value="1"/>
</dbReference>
<evidence type="ECO:0000256" key="8">
    <source>
        <dbReference type="ARBA" id="ARBA00031423"/>
    </source>
</evidence>
<evidence type="ECO:0000256" key="9">
    <source>
        <dbReference type="ARBA" id="ARBA00031501"/>
    </source>
</evidence>
<keyword evidence="6 10" id="KW-0808">Transferase</keyword>
<proteinExistence type="inferred from homology"/>
<protein>
    <recommendedName>
        <fullName evidence="4 10">4-alpha-glucanotransferase</fullName>
        <ecNumber evidence="3 10">2.4.1.25</ecNumber>
    </recommendedName>
    <alternativeName>
        <fullName evidence="8 10">Amylomaltase</fullName>
    </alternativeName>
    <alternativeName>
        <fullName evidence="9 10">Disproportionating enzyme</fullName>
    </alternativeName>
</protein>
<reference evidence="11 12" key="1">
    <citation type="submission" date="2023-11" db="EMBL/GenBank/DDBJ databases">
        <title>Gilvimarinus fulvus sp. nov., isolated from the surface of Kelp.</title>
        <authorList>
            <person name="Sun Y.Y."/>
            <person name="Gong Y."/>
            <person name="Du Z.J."/>
        </authorList>
    </citation>
    <scope>NUCLEOTIDE SEQUENCE [LARGE SCALE GENOMIC DNA]</scope>
    <source>
        <strain evidence="11 12">SDUM040013</strain>
    </source>
</reference>
<dbReference type="Proteomes" id="UP001273505">
    <property type="component" value="Unassembled WGS sequence"/>
</dbReference>
<comment type="caution">
    <text evidence="11">The sequence shown here is derived from an EMBL/GenBank/DDBJ whole genome shotgun (WGS) entry which is preliminary data.</text>
</comment>
<evidence type="ECO:0000256" key="1">
    <source>
        <dbReference type="ARBA" id="ARBA00000439"/>
    </source>
</evidence>
<dbReference type="GO" id="GO:0004134">
    <property type="term" value="F:4-alpha-glucanotransferase activity"/>
    <property type="evidence" value="ECO:0007669"/>
    <property type="project" value="UniProtKB-EC"/>
</dbReference>
<evidence type="ECO:0000256" key="10">
    <source>
        <dbReference type="RuleBase" id="RU361207"/>
    </source>
</evidence>
<keyword evidence="12" id="KW-1185">Reference proteome</keyword>
<dbReference type="SUPFAM" id="SSF51445">
    <property type="entry name" value="(Trans)glycosidases"/>
    <property type="match status" value="1"/>
</dbReference>
<dbReference type="RefSeq" id="WP_302721823.1">
    <property type="nucleotide sequence ID" value="NZ_JAULRU010000418.1"/>
</dbReference>
<dbReference type="EMBL" id="JAXAFO010000017">
    <property type="protein sequence ID" value="MDX6849932.1"/>
    <property type="molecule type" value="Genomic_DNA"/>
</dbReference>
<dbReference type="PANTHER" id="PTHR32438">
    <property type="entry name" value="4-ALPHA-GLUCANOTRANSFERASE DPE1, CHLOROPLASTIC/AMYLOPLASTIC"/>
    <property type="match status" value="1"/>
</dbReference>
<accession>A0ABU4S0C8</accession>
<keyword evidence="7 10" id="KW-0119">Carbohydrate metabolism</keyword>
<sequence>MESKTSKPANVFKRRTAGCLLHPTSLPAEKIGNLEPPCGNIGVGAQRYLNFLSKADLKVWQMLPTGPTHDDGSPYQSWSAHAGSPKLICLKTLCLWGWLDEDSLIHSASVTAGKLCEENLAQLREVACTQFFDFINTSQGKSVKKDFEAFLQAEASWLEDYSLFLAIRKSQCGRCWLDWPTPLRLREPAALDNVRAQHTASLRQAQFEQFAFSSQWKALHQASQDNDVLLFGDIPIFVALDSVDVWANPDQFMLDTEGKPVSVAGVPPDYFSETGQHWGNPHYQWSAMEDDGFVWWKQRLERQLDQYDLIRIDHFRGLEAYWSIPEGSVDARSGEWVEAPGEKLLESFVEHFHSLPIVAENLGLITENVEFLRKKFSLPGMLVLQFGLDGQLQNINAPHYHEPMNIVYTGTHDNDTSRGWLEQLSPQQSSFVQEYLNHPDVTSWDLIKTALSSVARMAIIPMQDWLDLDNSARMNTPGTVEKNWLWQFSWTDVPDDLCEKVRQEVHLYDRLGRDLPFAGVDSDVV</sequence>
<name>A0ABU4S0C8_9GAMM</name>
<evidence type="ECO:0000313" key="11">
    <source>
        <dbReference type="EMBL" id="MDX6849932.1"/>
    </source>
</evidence>